<evidence type="ECO:0000313" key="4">
    <source>
        <dbReference type="Proteomes" id="UP000006671"/>
    </source>
</evidence>
<evidence type="ECO:0000259" key="2">
    <source>
        <dbReference type="Pfam" id="PF13475"/>
    </source>
</evidence>
<feature type="domain" description="DUF4116" evidence="2">
    <location>
        <begin position="350"/>
        <end position="397"/>
    </location>
</feature>
<feature type="domain" description="DUF4116" evidence="2">
    <location>
        <begin position="495"/>
        <end position="543"/>
    </location>
</feature>
<feature type="domain" description="DUF4116" evidence="2">
    <location>
        <begin position="299"/>
        <end position="340"/>
    </location>
</feature>
<dbReference type="RefSeq" id="XP_002682392.1">
    <property type="nucleotide sequence ID" value="XM_002682346.1"/>
</dbReference>
<dbReference type="Pfam" id="PF13475">
    <property type="entry name" value="DUF4116"/>
    <property type="match status" value="5"/>
</dbReference>
<dbReference type="InParanoid" id="D2V042"/>
<evidence type="ECO:0000313" key="3">
    <source>
        <dbReference type="EMBL" id="EFC49648.1"/>
    </source>
</evidence>
<dbReference type="VEuPathDB" id="AmoebaDB:NAEGRDRAFT_62162"/>
<reference evidence="3 4" key="1">
    <citation type="journal article" date="2010" name="Cell">
        <title>The genome of Naegleria gruberi illuminates early eukaryotic versatility.</title>
        <authorList>
            <person name="Fritz-Laylin L.K."/>
            <person name="Prochnik S.E."/>
            <person name="Ginger M.L."/>
            <person name="Dacks J.B."/>
            <person name="Carpenter M.L."/>
            <person name="Field M.C."/>
            <person name="Kuo A."/>
            <person name="Paredez A."/>
            <person name="Chapman J."/>
            <person name="Pham J."/>
            <person name="Shu S."/>
            <person name="Neupane R."/>
            <person name="Cipriano M."/>
            <person name="Mancuso J."/>
            <person name="Tu H."/>
            <person name="Salamov A."/>
            <person name="Lindquist E."/>
            <person name="Shapiro H."/>
            <person name="Lucas S."/>
            <person name="Grigoriev I.V."/>
            <person name="Cande W.Z."/>
            <person name="Fulton C."/>
            <person name="Rokhsar D.S."/>
            <person name="Dawson S.C."/>
        </authorList>
    </citation>
    <scope>NUCLEOTIDE SEQUENCE [LARGE SCALE GENOMIC DNA]</scope>
    <source>
        <strain evidence="3 4">NEG-M</strain>
    </source>
</reference>
<accession>D2V042</accession>
<keyword evidence="4" id="KW-1185">Reference proteome</keyword>
<dbReference type="AlphaFoldDB" id="D2V042"/>
<dbReference type="GeneID" id="8855271"/>
<dbReference type="KEGG" id="ngr:NAEGRDRAFT_62162"/>
<proteinExistence type="predicted"/>
<evidence type="ECO:0000256" key="1">
    <source>
        <dbReference type="SAM" id="MobiDB-lite"/>
    </source>
</evidence>
<organism evidence="4">
    <name type="scientific">Naegleria gruberi</name>
    <name type="common">Amoeba</name>
    <dbReference type="NCBI Taxonomy" id="5762"/>
    <lineage>
        <taxon>Eukaryota</taxon>
        <taxon>Discoba</taxon>
        <taxon>Heterolobosea</taxon>
        <taxon>Tetramitia</taxon>
        <taxon>Eutetramitia</taxon>
        <taxon>Vahlkampfiidae</taxon>
        <taxon>Naegleria</taxon>
    </lineage>
</organism>
<feature type="domain" description="DUF4116" evidence="2">
    <location>
        <begin position="128"/>
        <end position="173"/>
    </location>
</feature>
<protein>
    <submittedName>
        <fullName evidence="3">Predicted protein</fullName>
    </submittedName>
</protein>
<name>D2V042_NAEGR</name>
<feature type="domain" description="DUF4116" evidence="2">
    <location>
        <begin position="399"/>
        <end position="443"/>
    </location>
</feature>
<dbReference type="InterPro" id="IPR025197">
    <property type="entry name" value="DUF4116"/>
</dbReference>
<dbReference type="Proteomes" id="UP000006671">
    <property type="component" value="Unassembled WGS sequence"/>
</dbReference>
<gene>
    <name evidence="3" type="ORF">NAEGRDRAFT_62162</name>
</gene>
<feature type="region of interest" description="Disordered" evidence="1">
    <location>
        <begin position="604"/>
        <end position="628"/>
    </location>
</feature>
<dbReference type="EMBL" id="GG738847">
    <property type="protein sequence ID" value="EFC49648.1"/>
    <property type="molecule type" value="Genomic_DNA"/>
</dbReference>
<feature type="compositionally biased region" description="Acidic residues" evidence="1">
    <location>
        <begin position="607"/>
        <end position="618"/>
    </location>
</feature>
<sequence>MSEISCSIHLIDFDAGNQHISQAYNFLRKFMKNSRERQVKYQKLRIDALSLAGLNASTLELLIEQCNDEEMEEKLCDDMEVMLKYIDFHGDFYLKASQRLQNHHKVRKRAVQQNGMLILDMDWRYITKDLILEAVKEDGMAIKVFENNGCWDTVITTEAVKSNGMALEYLGSEVTSDAIVILGANDNPFVKTTTAVTDRQVGNKVALYLGLCHDTMGNCIGKEILVEVMKVHPYSQYYLQHVNDLSLSEIIELTKLSVKYSGEIVDSINVEGFPVEESEKLIEYDGNALCLINDENQTREMILQAVQNNGESLEYANIDLVDDEIIAEAIRNNPEAIQYAFVHSDKTDFKSFILNLAKENGEIICYTHREIRNDGDVLLAAVSNYGMALGYTSGELQDDDEIVVTAVSNCGLALQYADNRLRNRPDIILKAVSENGLALEFAYYQNEEIVQAALNQSLFSFQFIDPQFVTKEIALQVVNKCPWLFSESNTENVRDREVTLCAVQGYGPNLQFVSDEFKCDREIVMAAVSNSGTSLDWAHEDLQDDYEIVKTAIMNNPSSINCASDRLLLDRTLLKLSRELKDNEYAIVDSWEEEFADTLKRCREDGSQEDEDVEIEEDLTPKSKLRKF</sequence>